<dbReference type="Gene3D" id="1.10.10.60">
    <property type="entry name" value="Homeodomain-like"/>
    <property type="match status" value="1"/>
</dbReference>
<dbReference type="Proteomes" id="UP000254893">
    <property type="component" value="Unassembled WGS sequence"/>
</dbReference>
<evidence type="ECO:0000256" key="1">
    <source>
        <dbReference type="ARBA" id="ARBA00023015"/>
    </source>
</evidence>
<dbReference type="SMART" id="SM00342">
    <property type="entry name" value="HTH_ARAC"/>
    <property type="match status" value="1"/>
</dbReference>
<evidence type="ECO:0000313" key="6">
    <source>
        <dbReference type="Proteomes" id="UP000254893"/>
    </source>
</evidence>
<dbReference type="SUPFAM" id="SSF51215">
    <property type="entry name" value="Regulatory protein AraC"/>
    <property type="match status" value="1"/>
</dbReference>
<dbReference type="InterPro" id="IPR037923">
    <property type="entry name" value="HTH-like"/>
</dbReference>
<dbReference type="SUPFAM" id="SSF46689">
    <property type="entry name" value="Homeodomain-like"/>
    <property type="match status" value="1"/>
</dbReference>
<dbReference type="PANTHER" id="PTHR43280:SF32">
    <property type="entry name" value="TRANSCRIPTIONAL REGULATORY PROTEIN"/>
    <property type="match status" value="1"/>
</dbReference>
<dbReference type="InterPro" id="IPR003313">
    <property type="entry name" value="AraC-bd"/>
</dbReference>
<dbReference type="PROSITE" id="PS01124">
    <property type="entry name" value="HTH_ARAC_FAMILY_2"/>
    <property type="match status" value="1"/>
</dbReference>
<evidence type="ECO:0000256" key="2">
    <source>
        <dbReference type="ARBA" id="ARBA00023125"/>
    </source>
</evidence>
<organism evidence="5 6">
    <name type="scientific">Sphingobacterium spiritivorum</name>
    <name type="common">Flavobacterium spiritivorum</name>
    <dbReference type="NCBI Taxonomy" id="258"/>
    <lineage>
        <taxon>Bacteria</taxon>
        <taxon>Pseudomonadati</taxon>
        <taxon>Bacteroidota</taxon>
        <taxon>Sphingobacteriia</taxon>
        <taxon>Sphingobacteriales</taxon>
        <taxon>Sphingobacteriaceae</taxon>
        <taxon>Sphingobacterium</taxon>
    </lineage>
</organism>
<name>A0A380CSS6_SPHSI</name>
<dbReference type="AlphaFoldDB" id="A0A380CSS6"/>
<dbReference type="InterPro" id="IPR018060">
    <property type="entry name" value="HTH_AraC"/>
</dbReference>
<dbReference type="Pfam" id="PF02311">
    <property type="entry name" value="AraC_binding"/>
    <property type="match status" value="1"/>
</dbReference>
<dbReference type="GO" id="GO:0003700">
    <property type="term" value="F:DNA-binding transcription factor activity"/>
    <property type="evidence" value="ECO:0007669"/>
    <property type="project" value="InterPro"/>
</dbReference>
<dbReference type="InterPro" id="IPR009057">
    <property type="entry name" value="Homeodomain-like_sf"/>
</dbReference>
<dbReference type="Pfam" id="PF12833">
    <property type="entry name" value="HTH_18"/>
    <property type="match status" value="1"/>
</dbReference>
<dbReference type="EMBL" id="UGYW01000002">
    <property type="protein sequence ID" value="SUJ28310.1"/>
    <property type="molecule type" value="Genomic_DNA"/>
</dbReference>
<gene>
    <name evidence="5" type="primary">ypdC_2</name>
    <name evidence="5" type="ORF">NCTC11388_04277</name>
</gene>
<accession>A0A380CSS6</accession>
<keyword evidence="1" id="KW-0805">Transcription regulation</keyword>
<evidence type="ECO:0000259" key="4">
    <source>
        <dbReference type="PROSITE" id="PS01124"/>
    </source>
</evidence>
<sequence>MVASIPILDQCSLSRTQENTITVEALSSYLSRNKNLVFPHRHSFYQLLLFTQGGGTHAIDFETFDIVPWQIYMMLPGQIHRWDFEGDMDGFIVNFQPDFFHTFLLRPEYLHQFSFFSGLIKDQVFDISPELQNEVVRLFQELLRTGDLDFAKITLLYLFRTLEKRPVLQDKSESAVYNHTLLRNFMSLIESNYRTLRLPKDYAKLLFITPNHLNALVKESIGLSAGELIRNRVLLEAKRLLVIQDYSISEIAYGLNFNDNSYFTKFFKKNEGITPEEFRKKHI</sequence>
<dbReference type="PRINTS" id="PR00032">
    <property type="entry name" value="HTHARAC"/>
</dbReference>
<feature type="domain" description="HTH araC/xylS-type" evidence="4">
    <location>
        <begin position="183"/>
        <end position="281"/>
    </location>
</feature>
<keyword evidence="2" id="KW-0238">DNA-binding</keyword>
<reference evidence="5 6" key="1">
    <citation type="submission" date="2018-06" db="EMBL/GenBank/DDBJ databases">
        <authorList>
            <consortium name="Pathogen Informatics"/>
            <person name="Doyle S."/>
        </authorList>
    </citation>
    <scope>NUCLEOTIDE SEQUENCE [LARGE SCALE GENOMIC DNA]</scope>
    <source>
        <strain evidence="5 6">NCTC11388</strain>
    </source>
</reference>
<protein>
    <submittedName>
        <fullName evidence="5">Uncharacterized HTH-type transcriptional regulator ypdC</fullName>
    </submittedName>
</protein>
<dbReference type="InterPro" id="IPR020449">
    <property type="entry name" value="Tscrpt_reg_AraC-type_HTH"/>
</dbReference>
<dbReference type="PANTHER" id="PTHR43280">
    <property type="entry name" value="ARAC-FAMILY TRANSCRIPTIONAL REGULATOR"/>
    <property type="match status" value="1"/>
</dbReference>
<evidence type="ECO:0000313" key="5">
    <source>
        <dbReference type="EMBL" id="SUJ28310.1"/>
    </source>
</evidence>
<proteinExistence type="predicted"/>
<keyword evidence="3" id="KW-0804">Transcription</keyword>
<evidence type="ECO:0000256" key="3">
    <source>
        <dbReference type="ARBA" id="ARBA00023163"/>
    </source>
</evidence>
<dbReference type="GO" id="GO:0043565">
    <property type="term" value="F:sequence-specific DNA binding"/>
    <property type="evidence" value="ECO:0007669"/>
    <property type="project" value="InterPro"/>
</dbReference>